<feature type="domain" description="CAP-Gly" evidence="3">
    <location>
        <begin position="23"/>
        <end position="65"/>
    </location>
</feature>
<keyword evidence="2" id="KW-0472">Membrane</keyword>
<dbReference type="Proteomes" id="UP000024635">
    <property type="component" value="Unassembled WGS sequence"/>
</dbReference>
<gene>
    <name evidence="4" type="primary">Acey_s0506.g2675</name>
    <name evidence="4" type="ORF">Y032_0506g2675</name>
</gene>
<dbReference type="OrthoDB" id="2130750at2759"/>
<dbReference type="SUPFAM" id="SSF74924">
    <property type="entry name" value="Cap-Gly domain"/>
    <property type="match status" value="1"/>
</dbReference>
<dbReference type="Pfam" id="PF01302">
    <property type="entry name" value="CAP_GLY"/>
    <property type="match status" value="1"/>
</dbReference>
<reference evidence="5" key="1">
    <citation type="journal article" date="2015" name="Nat. Genet.">
        <title>The genome and transcriptome of the zoonotic hookworm Ancylostoma ceylanicum identify infection-specific gene families.</title>
        <authorList>
            <person name="Schwarz E.M."/>
            <person name="Hu Y."/>
            <person name="Antoshechkin I."/>
            <person name="Miller M.M."/>
            <person name="Sternberg P.W."/>
            <person name="Aroian R.V."/>
        </authorList>
    </citation>
    <scope>NUCLEOTIDE SEQUENCE</scope>
    <source>
        <strain evidence="5">HY135</strain>
    </source>
</reference>
<dbReference type="STRING" id="53326.A0A016WT96"/>
<evidence type="ECO:0000313" key="4">
    <source>
        <dbReference type="EMBL" id="EYC43019.1"/>
    </source>
</evidence>
<dbReference type="PANTHER" id="PTHR18916">
    <property type="entry name" value="DYNACTIN 1-RELATED MICROTUBULE-BINDING"/>
    <property type="match status" value="1"/>
</dbReference>
<keyword evidence="5" id="KW-1185">Reference proteome</keyword>
<comment type="caution">
    <text evidence="4">The sequence shown here is derived from an EMBL/GenBank/DDBJ whole genome shotgun (WGS) entry which is preliminary data.</text>
</comment>
<name>A0A016WT96_9BILA</name>
<dbReference type="EMBL" id="JARK01000106">
    <property type="protein sequence ID" value="EYC43019.1"/>
    <property type="molecule type" value="Genomic_DNA"/>
</dbReference>
<dbReference type="Gene3D" id="2.30.30.190">
    <property type="entry name" value="CAP Gly-rich-like domain"/>
    <property type="match status" value="1"/>
</dbReference>
<dbReference type="SMART" id="SM01052">
    <property type="entry name" value="CAP_GLY"/>
    <property type="match status" value="1"/>
</dbReference>
<feature type="region of interest" description="Disordered" evidence="1">
    <location>
        <begin position="74"/>
        <end position="128"/>
    </location>
</feature>
<dbReference type="PROSITE" id="PS50245">
    <property type="entry name" value="CAP_GLY_2"/>
    <property type="match status" value="1"/>
</dbReference>
<feature type="transmembrane region" description="Helical" evidence="2">
    <location>
        <begin position="146"/>
        <end position="169"/>
    </location>
</feature>
<evidence type="ECO:0000313" key="5">
    <source>
        <dbReference type="Proteomes" id="UP000024635"/>
    </source>
</evidence>
<sequence length="201" mass="21620">MSFEVGARVETEKTGKGRVAFCGEVQFAEGEWVGVILDEPRGKNNGTVQGVQYFTCEPNYGLFIRPTQLKPESARARTSGLKTPVARKDVAQANKGARSSPGGSPKVSPSVSLERLSKAPGPKKVLSSSRLADSADPVRSLISGSYISFTSIFVSSAIICFVFLFIFVFKGFLEEKVIHNSQDKIFFKCFANGGVSPRAAG</sequence>
<keyword evidence="2" id="KW-0812">Transmembrane</keyword>
<feature type="compositionally biased region" description="Low complexity" evidence="1">
    <location>
        <begin position="99"/>
        <end position="112"/>
    </location>
</feature>
<evidence type="ECO:0000256" key="1">
    <source>
        <dbReference type="SAM" id="MobiDB-lite"/>
    </source>
</evidence>
<organism evidence="4 5">
    <name type="scientific">Ancylostoma ceylanicum</name>
    <dbReference type="NCBI Taxonomy" id="53326"/>
    <lineage>
        <taxon>Eukaryota</taxon>
        <taxon>Metazoa</taxon>
        <taxon>Ecdysozoa</taxon>
        <taxon>Nematoda</taxon>
        <taxon>Chromadorea</taxon>
        <taxon>Rhabditida</taxon>
        <taxon>Rhabditina</taxon>
        <taxon>Rhabditomorpha</taxon>
        <taxon>Strongyloidea</taxon>
        <taxon>Ancylostomatidae</taxon>
        <taxon>Ancylostomatinae</taxon>
        <taxon>Ancylostoma</taxon>
    </lineage>
</organism>
<dbReference type="InterPro" id="IPR036859">
    <property type="entry name" value="CAP-Gly_dom_sf"/>
</dbReference>
<evidence type="ECO:0000259" key="3">
    <source>
        <dbReference type="PROSITE" id="PS50245"/>
    </source>
</evidence>
<keyword evidence="2" id="KW-1133">Transmembrane helix</keyword>
<protein>
    <recommendedName>
        <fullName evidence="3">CAP-Gly domain-containing protein</fullName>
    </recommendedName>
</protein>
<dbReference type="InterPro" id="IPR000938">
    <property type="entry name" value="CAP-Gly_domain"/>
</dbReference>
<evidence type="ECO:0000256" key="2">
    <source>
        <dbReference type="SAM" id="Phobius"/>
    </source>
</evidence>
<accession>A0A016WT96</accession>
<proteinExistence type="predicted"/>
<dbReference type="AlphaFoldDB" id="A0A016WT96"/>
<dbReference type="PROSITE" id="PS00845">
    <property type="entry name" value="CAP_GLY_1"/>
    <property type="match status" value="1"/>
</dbReference>